<dbReference type="EMBL" id="JAFBFI010000015">
    <property type="protein sequence ID" value="MBM7693709.1"/>
    <property type="molecule type" value="Genomic_DNA"/>
</dbReference>
<evidence type="ECO:0000313" key="2">
    <source>
        <dbReference type="Proteomes" id="UP000823486"/>
    </source>
</evidence>
<sequence>MGRGNASQRRVRDTAIILTDRQLIIIIQLLRSGFSIRRISREFGIDEHTLREIRDQLF</sequence>
<evidence type="ECO:0000313" key="1">
    <source>
        <dbReference type="EMBL" id="MBM7693709.1"/>
    </source>
</evidence>
<dbReference type="RefSeq" id="WP_204544649.1">
    <property type="nucleotide sequence ID" value="NZ_JAFBFI010000015.1"/>
</dbReference>
<name>A0ABS2QLW6_9BACI</name>
<keyword evidence="2" id="KW-1185">Reference proteome</keyword>
<organism evidence="1 2">
    <name type="scientific">Peribacillus deserti</name>
    <dbReference type="NCBI Taxonomy" id="673318"/>
    <lineage>
        <taxon>Bacteria</taxon>
        <taxon>Bacillati</taxon>
        <taxon>Bacillota</taxon>
        <taxon>Bacilli</taxon>
        <taxon>Bacillales</taxon>
        <taxon>Bacillaceae</taxon>
        <taxon>Peribacillus</taxon>
    </lineage>
</organism>
<dbReference type="Proteomes" id="UP000823486">
    <property type="component" value="Unassembled WGS sequence"/>
</dbReference>
<dbReference type="GO" id="GO:0003677">
    <property type="term" value="F:DNA binding"/>
    <property type="evidence" value="ECO:0007669"/>
    <property type="project" value="UniProtKB-KW"/>
</dbReference>
<proteinExistence type="predicted"/>
<protein>
    <submittedName>
        <fullName evidence="1">DNA-binding NarL/FixJ family response regulator</fullName>
    </submittedName>
</protein>
<accession>A0ABS2QLW6</accession>
<keyword evidence="1" id="KW-0238">DNA-binding</keyword>
<reference evidence="1 2" key="1">
    <citation type="submission" date="2021-01" db="EMBL/GenBank/DDBJ databases">
        <title>Genomic Encyclopedia of Type Strains, Phase IV (KMG-IV): sequencing the most valuable type-strain genomes for metagenomic binning, comparative biology and taxonomic classification.</title>
        <authorList>
            <person name="Goeker M."/>
        </authorList>
    </citation>
    <scope>NUCLEOTIDE SEQUENCE [LARGE SCALE GENOMIC DNA]</scope>
    <source>
        <strain evidence="1 2">DSM 105482</strain>
    </source>
</reference>
<gene>
    <name evidence="1" type="ORF">JOC77_003153</name>
</gene>
<dbReference type="Gene3D" id="1.10.10.60">
    <property type="entry name" value="Homeodomain-like"/>
    <property type="match status" value="1"/>
</dbReference>
<comment type="caution">
    <text evidence="1">The sequence shown here is derived from an EMBL/GenBank/DDBJ whole genome shotgun (WGS) entry which is preliminary data.</text>
</comment>